<protein>
    <recommendedName>
        <fullName evidence="2">Alpha/beta hydrolase fold-3 domain-containing protein</fullName>
    </recommendedName>
</protein>
<proteinExistence type="predicted"/>
<keyword evidence="4" id="KW-1185">Reference proteome</keyword>
<dbReference type="OrthoDB" id="408631at2759"/>
<reference evidence="3 4" key="1">
    <citation type="journal article" date="2011" name="Nat. Biotechnol.">
        <title>Comparative genomic analysis of the thermophilic biomass-degrading fungi Myceliophthora thermophila and Thielavia terrestris.</title>
        <authorList>
            <person name="Berka R.M."/>
            <person name="Grigoriev I.V."/>
            <person name="Otillar R."/>
            <person name="Salamov A."/>
            <person name="Grimwood J."/>
            <person name="Reid I."/>
            <person name="Ishmael N."/>
            <person name="John T."/>
            <person name="Darmond C."/>
            <person name="Moisan M.-C."/>
            <person name="Henrissat B."/>
            <person name="Coutinho P.M."/>
            <person name="Lombard V."/>
            <person name="Natvig D.O."/>
            <person name="Lindquist E."/>
            <person name="Schmutz J."/>
            <person name="Lucas S."/>
            <person name="Harris P."/>
            <person name="Powlowski J."/>
            <person name="Bellemare A."/>
            <person name="Taylor D."/>
            <person name="Butler G."/>
            <person name="de Vries R.P."/>
            <person name="Allijn I.E."/>
            <person name="van den Brink J."/>
            <person name="Ushinsky S."/>
            <person name="Storms R."/>
            <person name="Powell A.J."/>
            <person name="Paulsen I.T."/>
            <person name="Elbourne L.D.H."/>
            <person name="Baker S.E."/>
            <person name="Magnuson J."/>
            <person name="LaBoissiere S."/>
            <person name="Clutterbuck A.J."/>
            <person name="Martinez D."/>
            <person name="Wogulis M."/>
            <person name="de Leon A.L."/>
            <person name="Rey M.W."/>
            <person name="Tsang A."/>
        </authorList>
    </citation>
    <scope>NUCLEOTIDE SEQUENCE [LARGE SCALE GENOMIC DNA]</scope>
    <source>
        <strain evidence="4">ATCC 42464 / BCRC 31852 / DSM 1799</strain>
    </source>
</reference>
<evidence type="ECO:0000256" key="1">
    <source>
        <dbReference type="ARBA" id="ARBA00022801"/>
    </source>
</evidence>
<dbReference type="Gene3D" id="3.40.50.1820">
    <property type="entry name" value="alpha/beta hydrolase"/>
    <property type="match status" value="1"/>
</dbReference>
<accession>G2QGW7</accession>
<dbReference type="EMBL" id="CP003005">
    <property type="protein sequence ID" value="AEO59474.1"/>
    <property type="molecule type" value="Genomic_DNA"/>
</dbReference>
<dbReference type="OMA" id="DKDLWQA"/>
<gene>
    <name evidence="3" type="ORF">MYCTH_2307824</name>
</gene>
<dbReference type="AlphaFoldDB" id="G2QGW7"/>
<evidence type="ECO:0000313" key="3">
    <source>
        <dbReference type="EMBL" id="AEO59474.1"/>
    </source>
</evidence>
<dbReference type="MEROPS" id="S09.951"/>
<dbReference type="PANTHER" id="PTHR48081:SF8">
    <property type="entry name" value="ALPHA_BETA HYDROLASE FOLD-3 DOMAIN-CONTAINING PROTEIN-RELATED"/>
    <property type="match status" value="1"/>
</dbReference>
<dbReference type="STRING" id="573729.G2QGW7"/>
<evidence type="ECO:0000259" key="2">
    <source>
        <dbReference type="Pfam" id="PF07859"/>
    </source>
</evidence>
<dbReference type="GeneID" id="11506325"/>
<dbReference type="RefSeq" id="XP_003664719.1">
    <property type="nucleotide sequence ID" value="XM_003664671.1"/>
</dbReference>
<sequence length="365" mass="40455">MNVFPGTAGITAWAQTEQAVQSVEDVIEEHILPKLDPDFLEYFTQVRTKAAAGSGKVAPKPPSIQELRAHPEAFRVPCALDTRGYPGVTDLTFPSQDGVSIPVRVYHPDREKHGTGPFPVHLNFHGGGFVVGGLESEAAHCLSMREAGVIVVDVDYRLCPENIWGKCFQDAWDALNWVRESASLLNANPASVSVGGISAGGHISIVLQHMARDAGIPLKLCMATAPLATRALSYTYYTESPFPSFHEFHRGPVLPWAQIKYYGRLCMPPEKLPELRKLWPSWWLEPLEAPNWRGLCDAFIRTAELDPLRDEGEAYAMKLVAGGNKVTLKRYLGCPHTFVYMDALKRKHEYDRDSIAALRVAHGLD</sequence>
<feature type="domain" description="Alpha/beta hydrolase fold-3" evidence="2">
    <location>
        <begin position="122"/>
        <end position="339"/>
    </location>
</feature>
<dbReference type="KEGG" id="mtm:MYCTH_2307824"/>
<dbReference type="Pfam" id="PF07859">
    <property type="entry name" value="Abhydrolase_3"/>
    <property type="match status" value="1"/>
</dbReference>
<dbReference type="VEuPathDB" id="FungiDB:MYCTH_2307824"/>
<organism evidence="3 4">
    <name type="scientific">Thermothelomyces thermophilus (strain ATCC 42464 / BCRC 31852 / DSM 1799)</name>
    <name type="common">Sporotrichum thermophile</name>
    <dbReference type="NCBI Taxonomy" id="573729"/>
    <lineage>
        <taxon>Eukaryota</taxon>
        <taxon>Fungi</taxon>
        <taxon>Dikarya</taxon>
        <taxon>Ascomycota</taxon>
        <taxon>Pezizomycotina</taxon>
        <taxon>Sordariomycetes</taxon>
        <taxon>Sordariomycetidae</taxon>
        <taxon>Sordariales</taxon>
        <taxon>Chaetomiaceae</taxon>
        <taxon>Thermothelomyces</taxon>
    </lineage>
</organism>
<dbReference type="InterPro" id="IPR013094">
    <property type="entry name" value="AB_hydrolase_3"/>
</dbReference>
<dbReference type="eggNOG" id="KOG1515">
    <property type="taxonomic scope" value="Eukaryota"/>
</dbReference>
<dbReference type="HOGENOM" id="CLU_012494_6_2_1"/>
<dbReference type="SUPFAM" id="SSF53474">
    <property type="entry name" value="alpha/beta-Hydrolases"/>
    <property type="match status" value="1"/>
</dbReference>
<name>G2QGW7_THET4</name>
<dbReference type="InParanoid" id="G2QGW7"/>
<dbReference type="InterPro" id="IPR050300">
    <property type="entry name" value="GDXG_lipolytic_enzyme"/>
</dbReference>
<dbReference type="GO" id="GO:0016787">
    <property type="term" value="F:hydrolase activity"/>
    <property type="evidence" value="ECO:0007669"/>
    <property type="project" value="UniProtKB-KW"/>
</dbReference>
<keyword evidence="1" id="KW-0378">Hydrolase</keyword>
<dbReference type="InterPro" id="IPR029058">
    <property type="entry name" value="AB_hydrolase_fold"/>
</dbReference>
<dbReference type="Proteomes" id="UP000007322">
    <property type="component" value="Chromosome 4"/>
</dbReference>
<dbReference type="PANTHER" id="PTHR48081">
    <property type="entry name" value="AB HYDROLASE SUPERFAMILY PROTEIN C4A8.06C"/>
    <property type="match status" value="1"/>
</dbReference>
<evidence type="ECO:0000313" key="4">
    <source>
        <dbReference type="Proteomes" id="UP000007322"/>
    </source>
</evidence>